<accession>A0A7Y0Q738</accession>
<organism evidence="1 2">
    <name type="scientific">Thalassotalea algicola</name>
    <dbReference type="NCBI Taxonomy" id="2716224"/>
    <lineage>
        <taxon>Bacteria</taxon>
        <taxon>Pseudomonadati</taxon>
        <taxon>Pseudomonadota</taxon>
        <taxon>Gammaproteobacteria</taxon>
        <taxon>Alteromonadales</taxon>
        <taxon>Colwelliaceae</taxon>
        <taxon>Thalassotalea</taxon>
    </lineage>
</organism>
<sequence length="157" mass="17095">MEKILISACFLGLNVRYDGKAKALLNRTITDWRRQGRLIVVCPEVAGGLAVPREPAEINRDTGQVITQQGADVSAAFKSGAEHALYLCQQHNIRYALLKESSPSCGSSRVYDGTFSGKKIEGRGITAQLLEKHGIQVFSEQNFNDLVALFSVDANGV</sequence>
<dbReference type="InterPro" id="IPR007553">
    <property type="entry name" value="2-thiour_desulf"/>
</dbReference>
<comment type="caution">
    <text evidence="1">The sequence shown here is derived from an EMBL/GenBank/DDBJ whole genome shotgun (WGS) entry which is preliminary data.</text>
</comment>
<keyword evidence="2" id="KW-1185">Reference proteome</keyword>
<evidence type="ECO:0000313" key="1">
    <source>
        <dbReference type="EMBL" id="NMP30635.1"/>
    </source>
</evidence>
<dbReference type="Pfam" id="PF04463">
    <property type="entry name" value="2-thiour_desulf"/>
    <property type="match status" value="1"/>
</dbReference>
<dbReference type="PANTHER" id="PTHR30087">
    <property type="entry name" value="INNER MEMBRANE PROTEIN"/>
    <property type="match status" value="1"/>
</dbReference>
<reference evidence="1 2" key="1">
    <citation type="submission" date="2020-04" db="EMBL/GenBank/DDBJ databases">
        <title>Thalassotalea sp. M1531, isolated from the surface of marine red alga.</title>
        <authorList>
            <person name="Pang L."/>
            <person name="Lu D.-C."/>
        </authorList>
    </citation>
    <scope>NUCLEOTIDE SEQUENCE [LARGE SCALE GENOMIC DNA]</scope>
    <source>
        <strain evidence="1 2">M1531</strain>
    </source>
</reference>
<gene>
    <name evidence="1" type="ORF">HII17_03585</name>
</gene>
<proteinExistence type="predicted"/>
<dbReference type="AlphaFoldDB" id="A0A7Y0Q738"/>
<dbReference type="PANTHER" id="PTHR30087:SF1">
    <property type="entry name" value="HYPOTHETICAL CYTOSOLIC PROTEIN"/>
    <property type="match status" value="1"/>
</dbReference>
<dbReference type="Proteomes" id="UP000568664">
    <property type="component" value="Unassembled WGS sequence"/>
</dbReference>
<dbReference type="RefSeq" id="WP_169073924.1">
    <property type="nucleotide sequence ID" value="NZ_JABBXH010000001.1"/>
</dbReference>
<dbReference type="EMBL" id="JABBXH010000001">
    <property type="protein sequence ID" value="NMP30635.1"/>
    <property type="molecule type" value="Genomic_DNA"/>
</dbReference>
<protein>
    <submittedName>
        <fullName evidence="1">DUF523 domain-containing protein</fullName>
    </submittedName>
</protein>
<name>A0A7Y0Q738_9GAMM</name>
<evidence type="ECO:0000313" key="2">
    <source>
        <dbReference type="Proteomes" id="UP000568664"/>
    </source>
</evidence>